<evidence type="ECO:0000313" key="5">
    <source>
        <dbReference type="EMBL" id="QEY65416.1"/>
    </source>
</evidence>
<dbReference type="InterPro" id="IPR001173">
    <property type="entry name" value="Glyco_trans_2-like"/>
</dbReference>
<dbReference type="PANTHER" id="PTHR43179">
    <property type="entry name" value="RHAMNOSYLTRANSFERASE WBBL"/>
    <property type="match status" value="1"/>
</dbReference>
<evidence type="ECO:0000256" key="1">
    <source>
        <dbReference type="ARBA" id="ARBA00006739"/>
    </source>
</evidence>
<evidence type="ECO:0000259" key="4">
    <source>
        <dbReference type="Pfam" id="PF00535"/>
    </source>
</evidence>
<keyword evidence="3 5" id="KW-0808">Transferase</keyword>
<dbReference type="EMBL" id="CP043311">
    <property type="protein sequence ID" value="QEY65416.1"/>
    <property type="molecule type" value="Genomic_DNA"/>
</dbReference>
<dbReference type="Pfam" id="PF00535">
    <property type="entry name" value="Glycos_transf_2"/>
    <property type="match status" value="1"/>
</dbReference>
<dbReference type="InterPro" id="IPR029044">
    <property type="entry name" value="Nucleotide-diphossugar_trans"/>
</dbReference>
<accession>A0A5J6QX13</accession>
<dbReference type="PANTHER" id="PTHR43179:SF12">
    <property type="entry name" value="GALACTOFURANOSYLTRANSFERASE GLFT2"/>
    <property type="match status" value="1"/>
</dbReference>
<organism evidence="5 6">
    <name type="scientific">Metapseudomonas lalkuanensis</name>
    <dbReference type="NCBI Taxonomy" id="2604832"/>
    <lineage>
        <taxon>Bacteria</taxon>
        <taxon>Pseudomonadati</taxon>
        <taxon>Pseudomonadota</taxon>
        <taxon>Gammaproteobacteria</taxon>
        <taxon>Pseudomonadales</taxon>
        <taxon>Pseudomonadaceae</taxon>
        <taxon>Metapseudomonas</taxon>
    </lineage>
</organism>
<dbReference type="Gene3D" id="3.90.550.10">
    <property type="entry name" value="Spore Coat Polysaccharide Biosynthesis Protein SpsA, Chain A"/>
    <property type="match status" value="1"/>
</dbReference>
<gene>
    <name evidence="5" type="ORF">FXN65_26405</name>
</gene>
<dbReference type="Proteomes" id="UP000327179">
    <property type="component" value="Chromosome"/>
</dbReference>
<keyword evidence="6" id="KW-1185">Reference proteome</keyword>
<evidence type="ECO:0000256" key="3">
    <source>
        <dbReference type="ARBA" id="ARBA00022679"/>
    </source>
</evidence>
<dbReference type="SUPFAM" id="SSF53448">
    <property type="entry name" value="Nucleotide-diphospho-sugar transferases"/>
    <property type="match status" value="1"/>
</dbReference>
<evidence type="ECO:0000313" key="6">
    <source>
        <dbReference type="Proteomes" id="UP000327179"/>
    </source>
</evidence>
<keyword evidence="2" id="KW-0328">Glycosyltransferase</keyword>
<dbReference type="KEGG" id="plal:FXN65_26405"/>
<dbReference type="RefSeq" id="WP_151138063.1">
    <property type="nucleotide sequence ID" value="NZ_CP043311.1"/>
</dbReference>
<evidence type="ECO:0000256" key="2">
    <source>
        <dbReference type="ARBA" id="ARBA00022676"/>
    </source>
</evidence>
<comment type="similarity">
    <text evidence="1">Belongs to the glycosyltransferase 2 family.</text>
</comment>
<protein>
    <submittedName>
        <fullName evidence="5">Glycosyltransferase</fullName>
    </submittedName>
</protein>
<reference evidence="5 6" key="1">
    <citation type="submission" date="2019-08" db="EMBL/GenBank/DDBJ databases">
        <title>Whole-genome Sequencing of e-waste polymer degrading bacterium Pseudomonas sp. strain PE08.</title>
        <authorList>
            <person name="Kirdat K."/>
            <person name="Debbarma P."/>
            <person name="Narawade N."/>
            <person name="Suyal D."/>
            <person name="Thorat V."/>
            <person name="Shouche Y."/>
            <person name="Goel R."/>
            <person name="Yadav A."/>
        </authorList>
    </citation>
    <scope>NUCLEOTIDE SEQUENCE [LARGE SCALE GENOMIC DNA]</scope>
    <source>
        <strain evidence="5 6">PE08</strain>
    </source>
</reference>
<proteinExistence type="inferred from homology"/>
<feature type="domain" description="Glycosyltransferase 2-like" evidence="4">
    <location>
        <begin position="968"/>
        <end position="1089"/>
    </location>
</feature>
<dbReference type="AlphaFoldDB" id="A0A5J6QX13"/>
<sequence>MNYGVGQMREYIRKKRIEKSGLFDPHFYVSTYTDVVESNLDPLSHYYYIGWKEGRRPNHYFDTKWYLARYPDVARTGVNPLYHYAMYGIKEGRYPSGEFTGRKAPKAHELAAHRPAFQRRSTGDVSCVVAAPAVAKRDELASGTAALPIAGKNMAIYVHVANADDLALVMPLLVDQSDQYRIYLSADSTHYSAVVEGAKKIYTDIRVSELAQGRNWWSLLLPLLKADRMEFFCCLSTQQLRTWQDQGLSRSHQERLIALSFQGLIGSKAVLSNVVDAFAQNPDVWLIGSALFHRPMAAARGFDPAAAHPILDRYSSSLAGDWGYFANHMFWARIGLLEALAELFKGVSEASDLEVAGAVSLLPLLSGKRVALLHAFDRSTRAHGIEIPQSGDVPYTSSLKNTIIQEMNLGQDYDRLLSSSMVDREFYRTQCDQSQFENYDAVLHYLRFGAHLGLDPCKSFSTRKYLWRYPDVARAGVNPLVHYIKYGANRQASPVLSSSRGDGRYRVFVSCWLKNKESIHDGLLELSERLLADGVRTTFVTNAATLLSEPGVEALSTDFLISNLYPKLSSCNVSFPDWLTEIVEMTRCWEEVMMTSEGARADVGIEARVRSAYAFWKVLFEEFKPRMMLIWGSTAPLSKLHYRLCLDLSIPSLIVERGHFPGTISIDLLAQFGRGGINLRPHSALLANVNCSESDIHHYAEWVRKNQESPYSSKNCKENVEELLSTFRAEQRKIVLFIGVNDLGSGTAYAGRAGVEEHSKLFSSSLQAFHAVRDALRAIDPKAVLMLKPHPSDKTNYSALLSDGDVLVDSHNINPLIVAADVCVSLSTTALARCMLEAKATLNIGISDISMKGAAYECSSLTDIPVQLRAALHGEGLEERSRKGFAFIKYIFEEQLVGVDETTPARLGIRDLSEFISGRIASSPVMSKVDGRLQGRHLLRRLFNPANPIFYKEDYSTAGLKPSRGVDVVIPVYGDAAITKACIDSVLLARGQDDYRIVVIFDASPYEDVKALLEDYRSTEGVVVLFNPVNVGYPATANRGMAYSQDRDVILLNSDTLVTPGWVSRLQRHAYSSDEVATVTPFSNNASIFSLADFPRGAELHGGLEEVARVNEALVSAGGDTIEVPVGHGFCMYVKRTAVRELGFFDEILFGRGYSEEVDFCLRARSLGFKNVCATDVYVGHVGGVSFADTANARKVAARKIISDKFPDYFPEIKKFVSADPFASYRKLV</sequence>
<name>A0A5J6QX13_9GAMM</name>
<dbReference type="GO" id="GO:0016757">
    <property type="term" value="F:glycosyltransferase activity"/>
    <property type="evidence" value="ECO:0007669"/>
    <property type="project" value="UniProtKB-KW"/>
</dbReference>